<name>A0A2P5EID1_TREOI</name>
<dbReference type="InterPro" id="IPR001087">
    <property type="entry name" value="GDSL"/>
</dbReference>
<dbReference type="InterPro" id="IPR051238">
    <property type="entry name" value="GDSL_esterase/lipase"/>
</dbReference>
<keyword evidence="6" id="KW-0442">Lipid degradation</keyword>
<dbReference type="OrthoDB" id="1600564at2759"/>
<evidence type="ECO:0000313" key="9">
    <source>
        <dbReference type="Proteomes" id="UP000237000"/>
    </source>
</evidence>
<dbReference type="GO" id="GO:0016788">
    <property type="term" value="F:hydrolase activity, acting on ester bonds"/>
    <property type="evidence" value="ECO:0007669"/>
    <property type="project" value="InterPro"/>
</dbReference>
<evidence type="ECO:0000256" key="5">
    <source>
        <dbReference type="ARBA" id="ARBA00022801"/>
    </source>
</evidence>
<dbReference type="InterPro" id="IPR036514">
    <property type="entry name" value="SGNH_hydro_sf"/>
</dbReference>
<keyword evidence="3" id="KW-0964">Secreted</keyword>
<evidence type="ECO:0000256" key="3">
    <source>
        <dbReference type="ARBA" id="ARBA00022525"/>
    </source>
</evidence>
<gene>
    <name evidence="8" type="ORF">TorRG33x02_189690</name>
</gene>
<evidence type="ECO:0000256" key="6">
    <source>
        <dbReference type="ARBA" id="ARBA00022963"/>
    </source>
</evidence>
<organism evidence="8 9">
    <name type="scientific">Trema orientale</name>
    <name type="common">Charcoal tree</name>
    <name type="synonym">Celtis orientalis</name>
    <dbReference type="NCBI Taxonomy" id="63057"/>
    <lineage>
        <taxon>Eukaryota</taxon>
        <taxon>Viridiplantae</taxon>
        <taxon>Streptophyta</taxon>
        <taxon>Embryophyta</taxon>
        <taxon>Tracheophyta</taxon>
        <taxon>Spermatophyta</taxon>
        <taxon>Magnoliopsida</taxon>
        <taxon>eudicotyledons</taxon>
        <taxon>Gunneridae</taxon>
        <taxon>Pentapetalae</taxon>
        <taxon>rosids</taxon>
        <taxon>fabids</taxon>
        <taxon>Rosales</taxon>
        <taxon>Cannabaceae</taxon>
        <taxon>Trema</taxon>
    </lineage>
</organism>
<dbReference type="Gene3D" id="3.40.50.1110">
    <property type="entry name" value="SGNH hydrolase"/>
    <property type="match status" value="1"/>
</dbReference>
<sequence>MIFVTLLNEAKSLGLNLPPAFRLVDPRKYNFSEGFNYASSSAGILPETATNIFKGIISLVEQVDMFKRTKRLYLPLHLKSKASISEHISKSIFLVVMGVNDIGLNFLKKVNSTYSHKYANELDFLVENLGNRLTNLYDLGARKFVVFEVEALGCLPFYVNKLKPTDSKCYCPMECVIPLNPLARTDTRMPSSTDFTLHKQLTSSLQTNALVVQAHAFQ</sequence>
<keyword evidence="4" id="KW-0732">Signal</keyword>
<accession>A0A2P5EID1</accession>
<dbReference type="PANTHER" id="PTHR45650">
    <property type="entry name" value="GDSL-LIKE LIPASE/ACYLHYDROLASE-RELATED"/>
    <property type="match status" value="1"/>
</dbReference>
<dbReference type="EMBL" id="JXTC01000150">
    <property type="protein sequence ID" value="PON85301.1"/>
    <property type="molecule type" value="Genomic_DNA"/>
</dbReference>
<dbReference type="Proteomes" id="UP000237000">
    <property type="component" value="Unassembled WGS sequence"/>
</dbReference>
<comment type="subcellular location">
    <subcellularLocation>
        <location evidence="1">Secreted</location>
    </subcellularLocation>
</comment>
<evidence type="ECO:0000256" key="1">
    <source>
        <dbReference type="ARBA" id="ARBA00004613"/>
    </source>
</evidence>
<comment type="caution">
    <text evidence="8">The sequence shown here is derived from an EMBL/GenBank/DDBJ whole genome shotgun (WGS) entry which is preliminary data.</text>
</comment>
<keyword evidence="9" id="KW-1185">Reference proteome</keyword>
<dbReference type="PANTHER" id="PTHR45650:SF43">
    <property type="entry name" value="GDSL ESTERASE_LIPASE 7-LIKE"/>
    <property type="match status" value="1"/>
</dbReference>
<comment type="similarity">
    <text evidence="2">Belongs to the 'GDSL' lipolytic enzyme family.</text>
</comment>
<protein>
    <submittedName>
        <fullName evidence="8">SGNH hydrolase-type esterase domain containing protein</fullName>
    </submittedName>
</protein>
<evidence type="ECO:0000256" key="2">
    <source>
        <dbReference type="ARBA" id="ARBA00008668"/>
    </source>
</evidence>
<dbReference type="STRING" id="63057.A0A2P5EID1"/>
<dbReference type="GO" id="GO:0005576">
    <property type="term" value="C:extracellular region"/>
    <property type="evidence" value="ECO:0007669"/>
    <property type="project" value="UniProtKB-SubCell"/>
</dbReference>
<dbReference type="InParanoid" id="A0A2P5EID1"/>
<reference evidence="9" key="1">
    <citation type="submission" date="2016-06" db="EMBL/GenBank/DDBJ databases">
        <title>Parallel loss of symbiosis genes in relatives of nitrogen-fixing non-legume Parasponia.</title>
        <authorList>
            <person name="Van Velzen R."/>
            <person name="Holmer R."/>
            <person name="Bu F."/>
            <person name="Rutten L."/>
            <person name="Van Zeijl A."/>
            <person name="Liu W."/>
            <person name="Santuari L."/>
            <person name="Cao Q."/>
            <person name="Sharma T."/>
            <person name="Shen D."/>
            <person name="Roswanjaya Y."/>
            <person name="Wardhani T."/>
            <person name="Kalhor M.S."/>
            <person name="Jansen J."/>
            <person name="Van den Hoogen J."/>
            <person name="Gungor B."/>
            <person name="Hartog M."/>
            <person name="Hontelez J."/>
            <person name="Verver J."/>
            <person name="Yang W.-C."/>
            <person name="Schijlen E."/>
            <person name="Repin R."/>
            <person name="Schilthuizen M."/>
            <person name="Schranz E."/>
            <person name="Heidstra R."/>
            <person name="Miyata K."/>
            <person name="Fedorova E."/>
            <person name="Kohlen W."/>
            <person name="Bisseling T."/>
            <person name="Smit S."/>
            <person name="Geurts R."/>
        </authorList>
    </citation>
    <scope>NUCLEOTIDE SEQUENCE [LARGE SCALE GENOMIC DNA]</scope>
    <source>
        <strain evidence="9">cv. RG33-2</strain>
    </source>
</reference>
<evidence type="ECO:0000256" key="4">
    <source>
        <dbReference type="ARBA" id="ARBA00022729"/>
    </source>
</evidence>
<dbReference type="AlphaFoldDB" id="A0A2P5EID1"/>
<evidence type="ECO:0000256" key="7">
    <source>
        <dbReference type="ARBA" id="ARBA00023098"/>
    </source>
</evidence>
<keyword evidence="5 8" id="KW-0378">Hydrolase</keyword>
<keyword evidence="7" id="KW-0443">Lipid metabolism</keyword>
<proteinExistence type="inferred from homology"/>
<dbReference type="Pfam" id="PF00657">
    <property type="entry name" value="Lipase_GDSL"/>
    <property type="match status" value="1"/>
</dbReference>
<evidence type="ECO:0000313" key="8">
    <source>
        <dbReference type="EMBL" id="PON85301.1"/>
    </source>
</evidence>
<dbReference type="GO" id="GO:0016042">
    <property type="term" value="P:lipid catabolic process"/>
    <property type="evidence" value="ECO:0007669"/>
    <property type="project" value="UniProtKB-KW"/>
</dbReference>